<dbReference type="KEGG" id="auh:AWM75_07285"/>
<sequence length="98" mass="11161">MKITVSDQAHKFAQEEMGLEKGDALRFTSKVYGKTAVHEGFSVAVSVEAPDEVIASTEKDGVLYYMDKHDEWFFNGYDFAVDYKPEEESFVYDFTPEA</sequence>
<dbReference type="RefSeq" id="WP_067980195.1">
    <property type="nucleotide sequence ID" value="NZ_CP014163.1"/>
</dbReference>
<evidence type="ECO:0000313" key="1">
    <source>
        <dbReference type="EMBL" id="AMB99776.1"/>
    </source>
</evidence>
<keyword evidence="2" id="KW-1185">Reference proteome</keyword>
<dbReference type="SUPFAM" id="SSF89360">
    <property type="entry name" value="HesB-like domain"/>
    <property type="match status" value="1"/>
</dbReference>
<reference evidence="1 2" key="1">
    <citation type="journal article" date="2016" name="Genome Announc.">
        <title>Complete Genome Sequences of Aerococcus christensenii CCUG 28831T, Aerococcus sanguinicola CCUG 43001T, Aerococcus urinae CCUG 36881T, Aerococcus urinaeequi CCUG 28094T, Aerococcus urinaehominis CCUG 42038 BT, and Aerococcus viridans CCUG 4311T.</title>
        <authorList>
            <person name="Carkaci D."/>
            <person name="Dargis R."/>
            <person name="Nielsen X.C."/>
            <person name="Skovgaard O."/>
            <person name="Fuursted K."/>
            <person name="Christensen J.J."/>
        </authorList>
    </citation>
    <scope>NUCLEOTIDE SEQUENCE [LARGE SCALE GENOMIC DNA]</scope>
    <source>
        <strain evidence="1 2">CCUG42038B</strain>
    </source>
</reference>
<reference evidence="2" key="2">
    <citation type="submission" date="2016-01" db="EMBL/GenBank/DDBJ databases">
        <title>Six Aerococcus type strain genome sequencing and assembly using PacBio and Illumina Hiseq.</title>
        <authorList>
            <person name="Carkaci D."/>
            <person name="Dargis R."/>
            <person name="Nielsen X.C."/>
            <person name="Skovgaard O."/>
            <person name="Fuursted K."/>
            <person name="Christensen J.J."/>
        </authorList>
    </citation>
    <scope>NUCLEOTIDE SEQUENCE [LARGE SCALE GENOMIC DNA]</scope>
    <source>
        <strain evidence="2">CCUG42038B</strain>
    </source>
</reference>
<dbReference type="AlphaFoldDB" id="A0A109RI13"/>
<organism evidence="1 2">
    <name type="scientific">Aerococcus urinaehominis</name>
    <dbReference type="NCBI Taxonomy" id="128944"/>
    <lineage>
        <taxon>Bacteria</taxon>
        <taxon>Bacillati</taxon>
        <taxon>Bacillota</taxon>
        <taxon>Bacilli</taxon>
        <taxon>Lactobacillales</taxon>
        <taxon>Aerococcaceae</taxon>
        <taxon>Aerococcus</taxon>
    </lineage>
</organism>
<dbReference type="OrthoDB" id="1645729at2"/>
<dbReference type="EMBL" id="CP014163">
    <property type="protein sequence ID" value="AMB99776.1"/>
    <property type="molecule type" value="Genomic_DNA"/>
</dbReference>
<dbReference type="STRING" id="128944.AWM75_07285"/>
<protein>
    <submittedName>
        <fullName evidence="1">Iron-sulfur cluster biosynthesis protein</fullName>
    </submittedName>
</protein>
<dbReference type="Proteomes" id="UP000062260">
    <property type="component" value="Chromosome"/>
</dbReference>
<dbReference type="InterPro" id="IPR035903">
    <property type="entry name" value="HesB-like_dom_sf"/>
</dbReference>
<proteinExistence type="predicted"/>
<name>A0A109RI13_9LACT</name>
<accession>A0A109RI13</accession>
<evidence type="ECO:0000313" key="2">
    <source>
        <dbReference type="Proteomes" id="UP000062260"/>
    </source>
</evidence>
<gene>
    <name evidence="1" type="ORF">AWM75_07285</name>
</gene>